<dbReference type="PANTHER" id="PTHR30483:SF38">
    <property type="entry name" value="BLR7848 PROTEIN"/>
    <property type="match status" value="1"/>
</dbReference>
<dbReference type="Pfam" id="PF13458">
    <property type="entry name" value="Peripla_BP_6"/>
    <property type="match status" value="1"/>
</dbReference>
<evidence type="ECO:0000256" key="2">
    <source>
        <dbReference type="ARBA" id="ARBA00022448"/>
    </source>
</evidence>
<dbReference type="InterPro" id="IPR028082">
    <property type="entry name" value="Peripla_BP_I"/>
</dbReference>
<dbReference type="InterPro" id="IPR028081">
    <property type="entry name" value="Leu-bd"/>
</dbReference>
<evidence type="ECO:0000259" key="6">
    <source>
        <dbReference type="Pfam" id="PF13458"/>
    </source>
</evidence>
<evidence type="ECO:0000313" key="8">
    <source>
        <dbReference type="Proteomes" id="UP000236919"/>
    </source>
</evidence>
<dbReference type="PRINTS" id="PR00337">
    <property type="entry name" value="LEUILEVALBP"/>
</dbReference>
<dbReference type="InterPro" id="IPR000709">
    <property type="entry name" value="Leu_Ile_Val-bd"/>
</dbReference>
<comment type="similarity">
    <text evidence="1">Belongs to the leucine-binding protein family.</text>
</comment>
<dbReference type="GO" id="GO:0006865">
    <property type="term" value="P:amino acid transport"/>
    <property type="evidence" value="ECO:0007669"/>
    <property type="project" value="UniProtKB-KW"/>
</dbReference>
<dbReference type="CDD" id="cd06333">
    <property type="entry name" value="PBP1_ABC_RPA1789-like"/>
    <property type="match status" value="1"/>
</dbReference>
<keyword evidence="2" id="KW-0813">Transport</keyword>
<comment type="caution">
    <text evidence="7">The sequence shown here is derived from an EMBL/GenBank/DDBJ whole genome shotgun (WGS) entry which is preliminary data.</text>
</comment>
<gene>
    <name evidence="7" type="ORF">CYD53_1148</name>
</gene>
<accession>A0A2S4M1H8</accession>
<keyword evidence="4" id="KW-0029">Amino-acid transport</keyword>
<organism evidence="7 8">
    <name type="scientific">Bosea psychrotolerans</name>
    <dbReference type="NCBI Taxonomy" id="1871628"/>
    <lineage>
        <taxon>Bacteria</taxon>
        <taxon>Pseudomonadati</taxon>
        <taxon>Pseudomonadota</taxon>
        <taxon>Alphaproteobacteria</taxon>
        <taxon>Hyphomicrobiales</taxon>
        <taxon>Boseaceae</taxon>
        <taxon>Bosea</taxon>
    </lineage>
</organism>
<feature type="signal peptide" evidence="5">
    <location>
        <begin position="1"/>
        <end position="31"/>
    </location>
</feature>
<feature type="chain" id="PRO_5015664180" evidence="5">
    <location>
        <begin position="32"/>
        <end position="391"/>
    </location>
</feature>
<protein>
    <submittedName>
        <fullName evidence="7">Amino acid/amide ABC transporter substrate-binding protein (HAAT family)</fullName>
    </submittedName>
</protein>
<evidence type="ECO:0000256" key="1">
    <source>
        <dbReference type="ARBA" id="ARBA00010062"/>
    </source>
</evidence>
<reference evidence="7 8" key="1">
    <citation type="submission" date="2018-01" db="EMBL/GenBank/DDBJ databases">
        <title>Genomic Encyclopedia of Type Strains, Phase III (KMG-III): the genomes of soil and plant-associated and newly described type strains.</title>
        <authorList>
            <person name="Whitman W."/>
        </authorList>
    </citation>
    <scope>NUCLEOTIDE SEQUENCE [LARGE SCALE GENOMIC DNA]</scope>
    <source>
        <strain evidence="7 8">1131</strain>
    </source>
</reference>
<evidence type="ECO:0000256" key="4">
    <source>
        <dbReference type="ARBA" id="ARBA00022970"/>
    </source>
</evidence>
<feature type="domain" description="Leucine-binding protein" evidence="6">
    <location>
        <begin position="34"/>
        <end position="383"/>
    </location>
</feature>
<dbReference type="AlphaFoldDB" id="A0A2S4M1H8"/>
<keyword evidence="3 5" id="KW-0732">Signal</keyword>
<dbReference type="InterPro" id="IPR051010">
    <property type="entry name" value="BCAA_transport"/>
</dbReference>
<name>A0A2S4M1H8_9HYPH</name>
<sequence length="391" mass="41243">MTKSAFGRQSLRASALQALAVTTLLSLPALAADPIKIGAVLSASGPAAFLGDPEAKTLKIYVEELNKKGGVLGRQIELVLYDDGGDANKARTFATRLIEDDKVVAMVGGSTTGTTMAMIPVFEDAKVPFVSVAGAIEIIEPVRSFVFKTPHTDKTACEKIFEDMKARSLTKIGMISGTDGFGKSMRAQCLRVVKDYGIAIVADESYGATDSDMTPQLNKIKNTAGLQAVVNPGFGQGPAIVTRNYGQLSIGLPLYQSHGVASKSFIDLAGPAAEGIRLPAPALLVADKLADTDKQKTVVTAYKTSYEKAVGQPVSTFGGYAFDGIQLVVEAIQKAKGAEPQKIRDALEATKGYVGVTGIYTMSATDHLGLGTESFRMLEVRNGGWVEVGAR</sequence>
<proteinExistence type="inferred from homology"/>
<dbReference type="RefSeq" id="WP_103719967.1">
    <property type="nucleotide sequence ID" value="NZ_PQFZ01000014.1"/>
</dbReference>
<evidence type="ECO:0000256" key="3">
    <source>
        <dbReference type="ARBA" id="ARBA00022729"/>
    </source>
</evidence>
<dbReference type="Proteomes" id="UP000236919">
    <property type="component" value="Unassembled WGS sequence"/>
</dbReference>
<keyword evidence="8" id="KW-1185">Reference proteome</keyword>
<dbReference type="SUPFAM" id="SSF53822">
    <property type="entry name" value="Periplasmic binding protein-like I"/>
    <property type="match status" value="1"/>
</dbReference>
<dbReference type="PANTHER" id="PTHR30483">
    <property type="entry name" value="LEUCINE-SPECIFIC-BINDING PROTEIN"/>
    <property type="match status" value="1"/>
</dbReference>
<dbReference type="EMBL" id="PQFZ01000014">
    <property type="protein sequence ID" value="POR48576.1"/>
    <property type="molecule type" value="Genomic_DNA"/>
</dbReference>
<dbReference type="Gene3D" id="3.40.50.2300">
    <property type="match status" value="2"/>
</dbReference>
<dbReference type="OrthoDB" id="9791590at2"/>
<evidence type="ECO:0000256" key="5">
    <source>
        <dbReference type="SAM" id="SignalP"/>
    </source>
</evidence>
<evidence type="ECO:0000313" key="7">
    <source>
        <dbReference type="EMBL" id="POR48576.1"/>
    </source>
</evidence>